<dbReference type="InterPro" id="IPR023186">
    <property type="entry name" value="IUNH"/>
</dbReference>
<dbReference type="PANTHER" id="PTHR12304">
    <property type="entry name" value="INOSINE-URIDINE PREFERRING NUCLEOSIDE HYDROLASE"/>
    <property type="match status" value="1"/>
</dbReference>
<feature type="domain" description="Inosine/uridine-preferring nucleoside hydrolase" evidence="3">
    <location>
        <begin position="78"/>
        <end position="346"/>
    </location>
</feature>
<dbReference type="InterPro" id="IPR001910">
    <property type="entry name" value="Inosine/uridine_hydrolase_dom"/>
</dbReference>
<dbReference type="Pfam" id="PF01156">
    <property type="entry name" value="IU_nuc_hydro"/>
    <property type="match status" value="1"/>
</dbReference>
<evidence type="ECO:0000313" key="5">
    <source>
        <dbReference type="Proteomes" id="UP000318017"/>
    </source>
</evidence>
<accession>A0A518GEY7</accession>
<dbReference type="KEGG" id="ahel:Q31a_55540"/>
<protein>
    <submittedName>
        <fullName evidence="4">Ribonucleoside hydrolase RihC</fullName>
    </submittedName>
</protein>
<evidence type="ECO:0000259" key="3">
    <source>
        <dbReference type="Pfam" id="PF01156"/>
    </source>
</evidence>
<name>A0A518GEY7_9BACT</name>
<gene>
    <name evidence="4" type="ORF">Q31a_55540</name>
</gene>
<reference evidence="4 5" key="1">
    <citation type="submission" date="2019-02" db="EMBL/GenBank/DDBJ databases">
        <title>Deep-cultivation of Planctomycetes and their phenomic and genomic characterization uncovers novel biology.</title>
        <authorList>
            <person name="Wiegand S."/>
            <person name="Jogler M."/>
            <person name="Boedeker C."/>
            <person name="Pinto D."/>
            <person name="Vollmers J."/>
            <person name="Rivas-Marin E."/>
            <person name="Kohn T."/>
            <person name="Peeters S.H."/>
            <person name="Heuer A."/>
            <person name="Rast P."/>
            <person name="Oberbeckmann S."/>
            <person name="Bunk B."/>
            <person name="Jeske O."/>
            <person name="Meyerdierks A."/>
            <person name="Storesund J.E."/>
            <person name="Kallscheuer N."/>
            <person name="Luecker S."/>
            <person name="Lage O.M."/>
            <person name="Pohl T."/>
            <person name="Merkel B.J."/>
            <person name="Hornburger P."/>
            <person name="Mueller R.-W."/>
            <person name="Bruemmer F."/>
            <person name="Labrenz M."/>
            <person name="Spormann A.M."/>
            <person name="Op den Camp H."/>
            <person name="Overmann J."/>
            <person name="Amann R."/>
            <person name="Jetten M.S.M."/>
            <person name="Mascher T."/>
            <person name="Medema M.H."/>
            <person name="Devos D.P."/>
            <person name="Kaster A.-K."/>
            <person name="Ovreas L."/>
            <person name="Rohde M."/>
            <person name="Galperin M.Y."/>
            <person name="Jogler C."/>
        </authorList>
    </citation>
    <scope>NUCLEOTIDE SEQUENCE [LARGE SCALE GENOMIC DNA]</scope>
    <source>
        <strain evidence="4 5">Q31a</strain>
    </source>
</reference>
<dbReference type="AlphaFoldDB" id="A0A518GEY7"/>
<keyword evidence="2" id="KW-0326">Glycosidase</keyword>
<dbReference type="GO" id="GO:0008477">
    <property type="term" value="F:purine nucleosidase activity"/>
    <property type="evidence" value="ECO:0007669"/>
    <property type="project" value="TreeGrafter"/>
</dbReference>
<evidence type="ECO:0000256" key="1">
    <source>
        <dbReference type="ARBA" id="ARBA00022801"/>
    </source>
</evidence>
<keyword evidence="5" id="KW-1185">Reference proteome</keyword>
<dbReference type="GO" id="GO:0005829">
    <property type="term" value="C:cytosol"/>
    <property type="evidence" value="ECO:0007669"/>
    <property type="project" value="TreeGrafter"/>
</dbReference>
<evidence type="ECO:0000256" key="2">
    <source>
        <dbReference type="ARBA" id="ARBA00023295"/>
    </source>
</evidence>
<sequence>MPFVSDTFSADTFFRANPRLKFEKALRGHSEGSLLMQALNSVFKGNHRLNKIFLVGSMLLLLVGTLGAARASEKAVRVIVDADTANEIDDIYAIVRALVAPEFRVEGVTSAHFTRSTEPNETVHRSQVLNEQILDSMGLSGSIPHPIGADRSMAAPTEPVDSPAARLIIERAHAGTADDKLVVFALGACTNLASALVLDPSIESKVVFAFIDGDYQDSRWGPGIFNWRNDIHAVKAIFESDVEYIHMPARSVSVEMVLLKKDVDAHFKGRGGVWDLMVDRWETFSRTAGKPSKVMWDVALIEAVLRPKLATPVVVGAPIIHDAQNVAQFPDNPRRVKVFEAIDSQGMARDFWDAMDAASLK</sequence>
<dbReference type="EMBL" id="CP036298">
    <property type="protein sequence ID" value="QDV27166.1"/>
    <property type="molecule type" value="Genomic_DNA"/>
</dbReference>
<dbReference type="PANTHER" id="PTHR12304:SF4">
    <property type="entry name" value="URIDINE NUCLEOSIDASE"/>
    <property type="match status" value="1"/>
</dbReference>
<dbReference type="SUPFAM" id="SSF53590">
    <property type="entry name" value="Nucleoside hydrolase"/>
    <property type="match status" value="1"/>
</dbReference>
<dbReference type="Gene3D" id="3.90.245.10">
    <property type="entry name" value="Ribonucleoside hydrolase-like"/>
    <property type="match status" value="1"/>
</dbReference>
<organism evidence="4 5">
    <name type="scientific">Aureliella helgolandensis</name>
    <dbReference type="NCBI Taxonomy" id="2527968"/>
    <lineage>
        <taxon>Bacteria</taxon>
        <taxon>Pseudomonadati</taxon>
        <taxon>Planctomycetota</taxon>
        <taxon>Planctomycetia</taxon>
        <taxon>Pirellulales</taxon>
        <taxon>Pirellulaceae</taxon>
        <taxon>Aureliella</taxon>
    </lineage>
</organism>
<dbReference type="Proteomes" id="UP000318017">
    <property type="component" value="Chromosome"/>
</dbReference>
<keyword evidence="1 4" id="KW-0378">Hydrolase</keyword>
<dbReference type="GO" id="GO:0006152">
    <property type="term" value="P:purine nucleoside catabolic process"/>
    <property type="evidence" value="ECO:0007669"/>
    <property type="project" value="TreeGrafter"/>
</dbReference>
<proteinExistence type="predicted"/>
<dbReference type="InterPro" id="IPR036452">
    <property type="entry name" value="Ribo_hydro-like"/>
</dbReference>
<evidence type="ECO:0000313" key="4">
    <source>
        <dbReference type="EMBL" id="QDV27166.1"/>
    </source>
</evidence>